<dbReference type="PANTHER" id="PTHR21015">
    <property type="entry name" value="UDP-N-ACETYLGLUCOSAMINE--N-ACETYLMURAMYL-(PENTAPEPTIDE) PYROPHOSPHORYL-UNDECAPRENOL N-ACETYLGLUCOSAMINE TRANSFERASE 1"/>
    <property type="match status" value="1"/>
</dbReference>
<dbReference type="GO" id="GO:0016758">
    <property type="term" value="F:hexosyltransferase activity"/>
    <property type="evidence" value="ECO:0007669"/>
    <property type="project" value="InterPro"/>
</dbReference>
<dbReference type="Proteomes" id="UP000321555">
    <property type="component" value="Chromosome"/>
</dbReference>
<evidence type="ECO:0000313" key="6">
    <source>
        <dbReference type="Proteomes" id="UP000321555"/>
    </source>
</evidence>
<dbReference type="Pfam" id="PF04101">
    <property type="entry name" value="Glyco_tran_28_C"/>
    <property type="match status" value="1"/>
</dbReference>
<dbReference type="PANTHER" id="PTHR21015:SF22">
    <property type="entry name" value="GLYCOSYLTRANSFERASE"/>
    <property type="match status" value="1"/>
</dbReference>
<dbReference type="AlphaFoldDB" id="A0A5B8Z8C5"/>
<accession>A0A5B8Z8C5</accession>
<dbReference type="Gene3D" id="3.40.50.2000">
    <property type="entry name" value="Glycogen Phosphorylase B"/>
    <property type="match status" value="1"/>
</dbReference>
<keyword evidence="1" id="KW-0472">Membrane</keyword>
<keyword evidence="6" id="KW-1185">Reference proteome</keyword>
<dbReference type="SUPFAM" id="SSF53756">
    <property type="entry name" value="UDP-Glycosyltransferase/glycogen phosphorylase"/>
    <property type="match status" value="1"/>
</dbReference>
<dbReference type="EC" id="3.6.1.57" evidence="5"/>
<evidence type="ECO:0000256" key="3">
    <source>
        <dbReference type="PIRSR" id="PIRSR620023-2"/>
    </source>
</evidence>
<dbReference type="RefSeq" id="WP_057773327.1">
    <property type="nucleotide sequence ID" value="NZ_CP042593.1"/>
</dbReference>
<dbReference type="NCBIfam" id="TIGR03590">
    <property type="entry name" value="PseG"/>
    <property type="match status" value="1"/>
</dbReference>
<evidence type="ECO:0000259" key="4">
    <source>
        <dbReference type="Pfam" id="PF04101"/>
    </source>
</evidence>
<feature type="binding site" evidence="3">
    <location>
        <position position="280"/>
    </location>
    <ligand>
        <name>substrate</name>
    </ligand>
</feature>
<feature type="domain" description="Glycosyl transferase family 28 C-terminal" evidence="4">
    <location>
        <begin position="212"/>
        <end position="339"/>
    </location>
</feature>
<dbReference type="KEGG" id="bda:FSZ17_19140"/>
<dbReference type="Gene3D" id="3.40.50.11190">
    <property type="match status" value="1"/>
</dbReference>
<dbReference type="InterPro" id="IPR020023">
    <property type="entry name" value="PseG"/>
</dbReference>
<protein>
    <submittedName>
        <fullName evidence="5">UDP-2,4-diacetamido-2,4, 6-trideoxy-beta-L-altropyranose hydrolase</fullName>
        <ecNumber evidence="5">3.6.1.57</ecNumber>
    </submittedName>
</protein>
<dbReference type="STRING" id="1742359.GCA_001439625_03354"/>
<evidence type="ECO:0000313" key="5">
    <source>
        <dbReference type="EMBL" id="QED49200.1"/>
    </source>
</evidence>
<organism evidence="5 6">
    <name type="scientific">Cytobacillus dafuensis</name>
    <name type="common">Bacillus dafuensis</name>
    <dbReference type="NCBI Taxonomy" id="1742359"/>
    <lineage>
        <taxon>Bacteria</taxon>
        <taxon>Bacillati</taxon>
        <taxon>Bacillota</taxon>
        <taxon>Bacilli</taxon>
        <taxon>Bacillales</taxon>
        <taxon>Bacillaceae</taxon>
        <taxon>Cytobacillus</taxon>
    </lineage>
</organism>
<evidence type="ECO:0000256" key="2">
    <source>
        <dbReference type="PIRSR" id="PIRSR620023-1"/>
    </source>
</evidence>
<dbReference type="OrthoDB" id="9805604at2"/>
<proteinExistence type="predicted"/>
<feature type="binding site" evidence="3">
    <location>
        <position position="177"/>
    </location>
    <ligand>
        <name>substrate</name>
    </ligand>
</feature>
<feature type="active site" description="Proton acceptor" evidence="2">
    <location>
        <position position="17"/>
    </location>
</feature>
<evidence type="ECO:0000256" key="1">
    <source>
        <dbReference type="ARBA" id="ARBA00023136"/>
    </source>
</evidence>
<dbReference type="GO" id="GO:0016787">
    <property type="term" value="F:hydrolase activity"/>
    <property type="evidence" value="ECO:0007669"/>
    <property type="project" value="UniProtKB-KW"/>
</dbReference>
<gene>
    <name evidence="5" type="primary">pseG</name>
    <name evidence="5" type="ORF">FSZ17_19140</name>
</gene>
<reference evidence="6" key="1">
    <citation type="submission" date="2019-08" db="EMBL/GenBank/DDBJ databases">
        <authorList>
            <person name="Zheng X."/>
        </authorList>
    </citation>
    <scope>NUCLEOTIDE SEQUENCE [LARGE SCALE GENOMIC DNA]</scope>
    <source>
        <strain evidence="6">FJAT-25496</strain>
    </source>
</reference>
<name>A0A5B8Z8C5_CYTDA</name>
<dbReference type="EMBL" id="CP042593">
    <property type="protein sequence ID" value="QED49200.1"/>
    <property type="molecule type" value="Genomic_DNA"/>
</dbReference>
<sequence length="371" mass="43030">MRYVFRVDASFQMGTGHVMRCLIIADELKKQHQCSSIIFICREFQGNMIDFIMKKGYQVRLLPSINSTETANSKKIDSSWLGTSWENDAKQTIHIFKELHEPIDWIIIDHYGIDSRWQKEVKEHVNKIMVIDDLANRSHFCDVILDQNFYHDYNSRYDSLVPKRCIKLLGPDYVLLRPEFMITEKKAIDKIKKKRKIFISFGGADPTNETEKALNALKKIKTNHDLEIDVVVGKGNPHKERIKRICDTGSFRYFCQVNNIAQLMADADLAIGAGGISIYERLYMGLPSITISTADNQTKALNDLALEGYVYYLGESKEVSEILIENTVLHFLLNRLELKRYEFNERSNFLWEQLQNPSNNQQKDTDKKGFL</sequence>
<dbReference type="InterPro" id="IPR007235">
    <property type="entry name" value="Glyco_trans_28_C"/>
</dbReference>
<keyword evidence="5" id="KW-0378">Hydrolase</keyword>